<gene>
    <name evidence="2" type="ORF">HK415_13305</name>
</gene>
<comment type="caution">
    <text evidence="2">The sequence shown here is derived from an EMBL/GenBank/DDBJ whole genome shotgun (WGS) entry which is preliminary data.</text>
</comment>
<reference evidence="2 3" key="1">
    <citation type="submission" date="2020-05" db="EMBL/GenBank/DDBJ databases">
        <authorList>
            <person name="Khan S.A."/>
            <person name="Jeon C.O."/>
            <person name="Chun B.H."/>
        </authorList>
    </citation>
    <scope>NUCLEOTIDE SEQUENCE [LARGE SCALE GENOMIC DNA]</scope>
    <source>
        <strain evidence="2 3">B156</strain>
    </source>
</reference>
<dbReference type="AlphaFoldDB" id="A0A849KEL5"/>
<accession>A0A849KEL5</accession>
<evidence type="ECO:0000313" key="2">
    <source>
        <dbReference type="EMBL" id="NNU43916.1"/>
    </source>
</evidence>
<reference evidence="2 3" key="2">
    <citation type="submission" date="2020-06" db="EMBL/GenBank/DDBJ databases">
        <title>Ramlibacter rhizophilus sp. nov., isolated from rhizosphere soil of national flower Mugunghwa from South Korea.</title>
        <authorList>
            <person name="Zheng-Fei Y."/>
            <person name="Huan T."/>
        </authorList>
    </citation>
    <scope>NUCLEOTIDE SEQUENCE [LARGE SCALE GENOMIC DNA]</scope>
    <source>
        <strain evidence="2 3">B156</strain>
    </source>
</reference>
<dbReference type="Proteomes" id="UP000552954">
    <property type="component" value="Unassembled WGS sequence"/>
</dbReference>
<organism evidence="2 3">
    <name type="scientific">Ramlibacter montanisoli</name>
    <dbReference type="NCBI Taxonomy" id="2732512"/>
    <lineage>
        <taxon>Bacteria</taxon>
        <taxon>Pseudomonadati</taxon>
        <taxon>Pseudomonadota</taxon>
        <taxon>Betaproteobacteria</taxon>
        <taxon>Burkholderiales</taxon>
        <taxon>Comamonadaceae</taxon>
        <taxon>Ramlibacter</taxon>
    </lineage>
</organism>
<keyword evidence="3" id="KW-1185">Reference proteome</keyword>
<name>A0A849KEL5_9BURK</name>
<evidence type="ECO:0008006" key="4">
    <source>
        <dbReference type="Google" id="ProtNLM"/>
    </source>
</evidence>
<evidence type="ECO:0000256" key="1">
    <source>
        <dbReference type="SAM" id="MobiDB-lite"/>
    </source>
</evidence>
<sequence length="79" mass="8103">MSATRSGDASSSVFSGSVGAAYQGDSRQVAGARYDWFTSGTVGGAVNQGSDLPSEQQANVSLQLGHSMSRSWRTGSTPT</sequence>
<dbReference type="EMBL" id="JABFCS010000001">
    <property type="protein sequence ID" value="NNU43916.1"/>
    <property type="molecule type" value="Genomic_DNA"/>
</dbReference>
<feature type="region of interest" description="Disordered" evidence="1">
    <location>
        <begin position="47"/>
        <end position="79"/>
    </location>
</feature>
<protein>
    <recommendedName>
        <fullName evidence="4">Autotransporter domain-containing protein</fullName>
    </recommendedName>
</protein>
<proteinExistence type="predicted"/>
<dbReference type="RefSeq" id="WP_171559979.1">
    <property type="nucleotide sequence ID" value="NZ_JABFCS010000001.1"/>
</dbReference>
<evidence type="ECO:0000313" key="3">
    <source>
        <dbReference type="Proteomes" id="UP000552954"/>
    </source>
</evidence>